<dbReference type="PANTHER" id="PTHR10344">
    <property type="entry name" value="THYMIDYLATE KINASE"/>
    <property type="match status" value="1"/>
</dbReference>
<comment type="similarity">
    <text evidence="1 11">Belongs to the thymidylate kinase family.</text>
</comment>
<dbReference type="GO" id="GO:0006227">
    <property type="term" value="P:dUDP biosynthetic process"/>
    <property type="evidence" value="ECO:0007669"/>
    <property type="project" value="TreeGrafter"/>
</dbReference>
<dbReference type="HAMAP" id="MF_00165">
    <property type="entry name" value="Thymidylate_kinase"/>
    <property type="match status" value="1"/>
</dbReference>
<dbReference type="EMBL" id="CP058649">
    <property type="protein sequence ID" value="QUI21070.1"/>
    <property type="molecule type" value="Genomic_DNA"/>
</dbReference>
<dbReference type="GO" id="GO:0005829">
    <property type="term" value="C:cytosol"/>
    <property type="evidence" value="ECO:0007669"/>
    <property type="project" value="TreeGrafter"/>
</dbReference>
<sequence length="210" mass="23964">MKGLFITIEGADGSGKSTQIERLRRYLEDKQYEVVLTREPGGTVISEAIRHIVLNKDYMEMSDTTEALLYAASRAQHVEQFIKPLLSQGKVVICDRFVDSSVIYQGYARGLGMDDIEEINRYATGGLQPDLTILLDIDAEEGLKRKKDQQELDRLELQKFEFHKKVSQGYKKLAQKHPERIYAIDGLLPVELIHEEVVNVIEKKLNVNNT</sequence>
<dbReference type="InterPro" id="IPR039430">
    <property type="entry name" value="Thymidylate_kin-like_dom"/>
</dbReference>
<feature type="binding site" evidence="11">
    <location>
        <begin position="10"/>
        <end position="17"/>
    </location>
    <ligand>
        <name>ATP</name>
        <dbReference type="ChEBI" id="CHEBI:30616"/>
    </ligand>
</feature>
<evidence type="ECO:0000256" key="9">
    <source>
        <dbReference type="ARBA" id="ARBA00048743"/>
    </source>
</evidence>
<keyword evidence="14" id="KW-1185">Reference proteome</keyword>
<evidence type="ECO:0000256" key="6">
    <source>
        <dbReference type="ARBA" id="ARBA00022741"/>
    </source>
</evidence>
<dbReference type="PANTHER" id="PTHR10344:SF4">
    <property type="entry name" value="UMP-CMP KINASE 2, MITOCHONDRIAL"/>
    <property type="match status" value="1"/>
</dbReference>
<dbReference type="GO" id="GO:0006233">
    <property type="term" value="P:dTDP biosynthetic process"/>
    <property type="evidence" value="ECO:0007669"/>
    <property type="project" value="InterPro"/>
</dbReference>
<dbReference type="InterPro" id="IPR027417">
    <property type="entry name" value="P-loop_NTPase"/>
</dbReference>
<reference evidence="13" key="1">
    <citation type="submission" date="2020-07" db="EMBL/GenBank/DDBJ databases">
        <title>Vallitalea pronyensis genome.</title>
        <authorList>
            <person name="Postec A."/>
        </authorList>
    </citation>
    <scope>NUCLEOTIDE SEQUENCE</scope>
    <source>
        <strain evidence="13">FatNI3</strain>
    </source>
</reference>
<evidence type="ECO:0000256" key="3">
    <source>
        <dbReference type="ARBA" id="ARBA00017144"/>
    </source>
</evidence>
<evidence type="ECO:0000256" key="8">
    <source>
        <dbReference type="ARBA" id="ARBA00022840"/>
    </source>
</evidence>
<feature type="domain" description="Thymidylate kinase-like" evidence="12">
    <location>
        <begin position="8"/>
        <end position="197"/>
    </location>
</feature>
<evidence type="ECO:0000256" key="10">
    <source>
        <dbReference type="ARBA" id="ARBA00057735"/>
    </source>
</evidence>
<dbReference type="AlphaFoldDB" id="A0A8J8SEZ4"/>
<dbReference type="CDD" id="cd01672">
    <property type="entry name" value="TMPK"/>
    <property type="match status" value="1"/>
</dbReference>
<evidence type="ECO:0000256" key="11">
    <source>
        <dbReference type="HAMAP-Rule" id="MF_00165"/>
    </source>
</evidence>
<dbReference type="FunFam" id="3.40.50.300:FF:000225">
    <property type="entry name" value="Thymidylate kinase"/>
    <property type="match status" value="1"/>
</dbReference>
<evidence type="ECO:0000256" key="1">
    <source>
        <dbReference type="ARBA" id="ARBA00009776"/>
    </source>
</evidence>
<dbReference type="KEGG" id="vpy:HZI73_01600"/>
<comment type="function">
    <text evidence="10 11">Phosphorylation of dTMP to form dTDP in both de novo and salvage pathways of dTTP synthesis.</text>
</comment>
<keyword evidence="4 11" id="KW-0808">Transferase</keyword>
<comment type="catalytic activity">
    <reaction evidence="9 11">
        <text>dTMP + ATP = dTDP + ADP</text>
        <dbReference type="Rhea" id="RHEA:13517"/>
        <dbReference type="ChEBI" id="CHEBI:30616"/>
        <dbReference type="ChEBI" id="CHEBI:58369"/>
        <dbReference type="ChEBI" id="CHEBI:63528"/>
        <dbReference type="ChEBI" id="CHEBI:456216"/>
        <dbReference type="EC" id="2.7.4.9"/>
    </reaction>
</comment>
<dbReference type="SUPFAM" id="SSF52540">
    <property type="entry name" value="P-loop containing nucleoside triphosphate hydrolases"/>
    <property type="match status" value="1"/>
</dbReference>
<dbReference type="GO" id="GO:0004798">
    <property type="term" value="F:dTMP kinase activity"/>
    <property type="evidence" value="ECO:0007669"/>
    <property type="project" value="UniProtKB-UniRule"/>
</dbReference>
<keyword evidence="8 11" id="KW-0067">ATP-binding</keyword>
<dbReference type="Proteomes" id="UP000683246">
    <property type="component" value="Chromosome"/>
</dbReference>
<keyword evidence="6 11" id="KW-0547">Nucleotide-binding</keyword>
<dbReference type="InterPro" id="IPR018094">
    <property type="entry name" value="Thymidylate_kinase"/>
</dbReference>
<evidence type="ECO:0000256" key="4">
    <source>
        <dbReference type="ARBA" id="ARBA00022679"/>
    </source>
</evidence>
<organism evidence="13 14">
    <name type="scientific">Vallitalea pronyensis</name>
    <dbReference type="NCBI Taxonomy" id="1348613"/>
    <lineage>
        <taxon>Bacteria</taxon>
        <taxon>Bacillati</taxon>
        <taxon>Bacillota</taxon>
        <taxon>Clostridia</taxon>
        <taxon>Lachnospirales</taxon>
        <taxon>Vallitaleaceae</taxon>
        <taxon>Vallitalea</taxon>
    </lineage>
</organism>
<dbReference type="RefSeq" id="WP_212696529.1">
    <property type="nucleotide sequence ID" value="NZ_CP058649.1"/>
</dbReference>
<evidence type="ECO:0000256" key="5">
    <source>
        <dbReference type="ARBA" id="ARBA00022727"/>
    </source>
</evidence>
<evidence type="ECO:0000256" key="2">
    <source>
        <dbReference type="ARBA" id="ARBA00012980"/>
    </source>
</evidence>
<dbReference type="GO" id="GO:0006235">
    <property type="term" value="P:dTTP biosynthetic process"/>
    <property type="evidence" value="ECO:0007669"/>
    <property type="project" value="UniProtKB-UniRule"/>
</dbReference>
<protein>
    <recommendedName>
        <fullName evidence="3 11">Thymidylate kinase</fullName>
        <ecNumber evidence="2 11">2.7.4.9</ecNumber>
    </recommendedName>
    <alternativeName>
        <fullName evidence="11">dTMP kinase</fullName>
    </alternativeName>
</protein>
<dbReference type="NCBIfam" id="TIGR00041">
    <property type="entry name" value="DTMP_kinase"/>
    <property type="match status" value="1"/>
</dbReference>
<gene>
    <name evidence="11" type="primary">tmk</name>
    <name evidence="13" type="ORF">HZI73_01600</name>
</gene>
<evidence type="ECO:0000313" key="14">
    <source>
        <dbReference type="Proteomes" id="UP000683246"/>
    </source>
</evidence>
<proteinExistence type="inferred from homology"/>
<evidence type="ECO:0000259" key="12">
    <source>
        <dbReference type="Pfam" id="PF02223"/>
    </source>
</evidence>
<dbReference type="GO" id="GO:0005524">
    <property type="term" value="F:ATP binding"/>
    <property type="evidence" value="ECO:0007669"/>
    <property type="project" value="UniProtKB-UniRule"/>
</dbReference>
<evidence type="ECO:0000256" key="7">
    <source>
        <dbReference type="ARBA" id="ARBA00022777"/>
    </source>
</evidence>
<name>A0A8J8SEZ4_9FIRM</name>
<keyword evidence="5 11" id="KW-0545">Nucleotide biosynthesis</keyword>
<dbReference type="Gene3D" id="3.40.50.300">
    <property type="entry name" value="P-loop containing nucleotide triphosphate hydrolases"/>
    <property type="match status" value="1"/>
</dbReference>
<dbReference type="Pfam" id="PF02223">
    <property type="entry name" value="Thymidylate_kin"/>
    <property type="match status" value="1"/>
</dbReference>
<accession>A0A8J8SEZ4</accession>
<evidence type="ECO:0000313" key="13">
    <source>
        <dbReference type="EMBL" id="QUI21070.1"/>
    </source>
</evidence>
<dbReference type="EC" id="2.7.4.9" evidence="2 11"/>
<keyword evidence="7 11" id="KW-0418">Kinase</keyword>